<dbReference type="InterPro" id="IPR036372">
    <property type="entry name" value="BEACH_dom_sf"/>
</dbReference>
<dbReference type="PROSITE" id="PS50082">
    <property type="entry name" value="WD_REPEATS_2"/>
    <property type="match status" value="3"/>
</dbReference>
<sequence length="1734" mass="195611">MNPFQTLGLNVPTKYLFSLSSPVAGYVEKRFIVATHLSWIREVISERRIPKTFPTHEKFTDEEVQAYLSQGKCSPLGPQWIFIVVTAVKFPKTIKYFRALENPCSIPQPGKMSWPQIIDFIGEANFNFLWEQPQINLLPVADEKPGTSISDVFIDPQTPLVQMEESAYLSKLLRYLYINLEENPSDDDKSSGESRFPISNLCQALSVVTVPSFLVDGSDQQMEGNCHFVFHPYIPHSLQDMMTFSPQKVLVSNAKQMFVVYQLLQFLRDCEAVKIPVGELNLSDIRVDECLYVNIIPSLHEIHSSLQVNGFHPRVPKVDPKIEKLVKFVVKKVKGWDVSEPNSPNAQTTENLAKITPQLVELVIRHWCEGLLSNYDYLMFLNFLSGRFCVGNPNFHPVFPWVTDFTQPQGGWRDLTKSKFRLNKGERQLDIMYEEIGANENTIAHHVTDILSEITFYVYKARRTPKEVLCKFVRPKWVPAEYPSSIQRMQEWTPDECIPEFYDDPTIFLSIHDDLPDLQIPRWCANPQDFIMQHRKLLESEFVSAKLHHWIDLTFGYKLSGVAAVKSKNIYLSLVDSHDNLESHGIVQLFQTPHPPRKNILRNFKNIVHFKELKKMREMEVDETSQETGDAKAKVWKNINLPKHYDPMGFLNDFEVCMNFFRSHFPYLKKDPKVVLTGLKDRSRLPSLVKLFGCLLLELVLPKRLRHVCIVRTIEERFEFYQSVVKSSLNYVPLFCRRAVQAIFFPESLEFSIPLDISLDLLLLGDKIGPIPFPDYFGEIYKMIKGMRNYERILAVAAPEDVGLKVRLQELKVKSFSRDLIQVLPTLDEQGLDVVLPFVIELFQNPETRVLAAWNIFLPFSQKVGRKKSIEYLLHPILQIYEADYHSEKHLKLFHRTFILQLCSCFGLKKFIDNFPTLLIEAIGGWKAPGDNEELAPRAHLTSTDLEIEILEMEVAEGISEDKNKTKGISDKFRRMESEQGDAAIASVEPEMFLMEPDASDSEEKDGSGQGSGGESLQQNSTSTPLPVATSSTIVPSHSHQLSLSGNPDRVRNQSPPAVQLRRSRELQKSTSSSRDTSTGASSVVGSKSVLDISEMCSETILWLAHRFGPVLCAKYLTKNLMRMLTLCFLGHIDNIEVEKRNCSMHCDGDLHAKKVLECLIVISDLYGDCFIEHQYLPYCLEVVSSGIRKLNVAIEAAILGVSALLEHIFNYVSDTFLVSQLKDPIISAILTPLCRMVCSEDVAFPSGSESVSILASKIVGMMYAIRKKIGQDLSKIHLKPLLSTITTAFDKVYSGENNVKPEFSSVFGSALAFQLYSSLCDVISGHEHESLIRDLYLKQGMSDGSLSIKEDDASPSSGKVGSRLRIEQQSSFGSRSFGNRIQVHEGEGNEEGETVTVTKKDTSRHLRGNWLIYWDHEIGRSESKFNFKQIKLQTFVGHTAAVRCIHALDNENSFLTAGKDKTVKLFSLRNQGDESMIMNCQWTYSNHKKAVLSVLFHEPLHIAASTDGIIHIWDPFMGKLIRRLERGSSKTNGPICCLRSIQNSSTIVGAGIDSSIVVVDVRTCHSYELKIGIGQASGLVRCMAVSDSGQVVAVGHSSGMLSTLDLRSGTLLGSWKGHDGEVLQLLCRRENQLISSSFDQSISLWNLDENRLAFNMRGPTEPVHSLCMHGTELISCTTSNRIGVHCGIDPNSDFSSTRLRSDAFKGIVTSMRHLPLNQFLLVGSDSGNVTLLC</sequence>
<evidence type="ECO:0000256" key="4">
    <source>
        <dbReference type="SAM" id="MobiDB-lite"/>
    </source>
</evidence>
<proteinExistence type="predicted"/>
<dbReference type="Pfam" id="PF00400">
    <property type="entry name" value="WD40"/>
    <property type="match status" value="3"/>
</dbReference>
<evidence type="ECO:0000256" key="2">
    <source>
        <dbReference type="ARBA" id="ARBA00022737"/>
    </source>
</evidence>
<feature type="compositionally biased region" description="Low complexity" evidence="4">
    <location>
        <begin position="1070"/>
        <end position="1083"/>
    </location>
</feature>
<dbReference type="Proteomes" id="UP001642540">
    <property type="component" value="Unassembled WGS sequence"/>
</dbReference>
<name>A0ABP1QLW2_9HEXA</name>
<evidence type="ECO:0000313" key="6">
    <source>
        <dbReference type="EMBL" id="CAL8104176.1"/>
    </source>
</evidence>
<accession>A0ABP1QLW2</accession>
<dbReference type="Gene3D" id="1.10.1540.10">
    <property type="entry name" value="BEACH domain"/>
    <property type="match status" value="1"/>
</dbReference>
<evidence type="ECO:0000256" key="1">
    <source>
        <dbReference type="ARBA" id="ARBA00022574"/>
    </source>
</evidence>
<dbReference type="CDD" id="cd06071">
    <property type="entry name" value="Beach"/>
    <property type="match status" value="1"/>
</dbReference>
<feature type="repeat" description="WD" evidence="3">
    <location>
        <begin position="1616"/>
        <end position="1656"/>
    </location>
</feature>
<dbReference type="SMART" id="SM00320">
    <property type="entry name" value="WD40"/>
    <property type="match status" value="7"/>
</dbReference>
<dbReference type="SUPFAM" id="SSF50978">
    <property type="entry name" value="WD40 repeat-like"/>
    <property type="match status" value="1"/>
</dbReference>
<dbReference type="InterPro" id="IPR015943">
    <property type="entry name" value="WD40/YVTN_repeat-like_dom_sf"/>
</dbReference>
<keyword evidence="2" id="KW-0677">Repeat</keyword>
<comment type="caution">
    <text evidence="6">The sequence shown here is derived from an EMBL/GenBank/DDBJ whole genome shotgun (WGS) entry which is preliminary data.</text>
</comment>
<organism evidence="6 7">
    <name type="scientific">Orchesella dallaii</name>
    <dbReference type="NCBI Taxonomy" id="48710"/>
    <lineage>
        <taxon>Eukaryota</taxon>
        <taxon>Metazoa</taxon>
        <taxon>Ecdysozoa</taxon>
        <taxon>Arthropoda</taxon>
        <taxon>Hexapoda</taxon>
        <taxon>Collembola</taxon>
        <taxon>Entomobryomorpha</taxon>
        <taxon>Entomobryoidea</taxon>
        <taxon>Orchesellidae</taxon>
        <taxon>Orchesellinae</taxon>
        <taxon>Orchesella</taxon>
    </lineage>
</organism>
<dbReference type="InterPro" id="IPR019775">
    <property type="entry name" value="WD40_repeat_CS"/>
</dbReference>
<dbReference type="PANTHER" id="PTHR46866:SF1">
    <property type="entry name" value="GH12955P"/>
    <property type="match status" value="1"/>
</dbReference>
<reference evidence="6 7" key="1">
    <citation type="submission" date="2024-08" db="EMBL/GenBank/DDBJ databases">
        <authorList>
            <person name="Cucini C."/>
            <person name="Frati F."/>
        </authorList>
    </citation>
    <scope>NUCLEOTIDE SEQUENCE [LARGE SCALE GENOMIC DNA]</scope>
</reference>
<dbReference type="Pfam" id="PF02138">
    <property type="entry name" value="Beach"/>
    <property type="match status" value="1"/>
</dbReference>
<dbReference type="EMBL" id="CAXLJM020000035">
    <property type="protein sequence ID" value="CAL8104176.1"/>
    <property type="molecule type" value="Genomic_DNA"/>
</dbReference>
<dbReference type="InterPro" id="IPR000409">
    <property type="entry name" value="BEACH_dom"/>
</dbReference>
<dbReference type="InterPro" id="IPR001680">
    <property type="entry name" value="WD40_rpt"/>
</dbReference>
<feature type="compositionally biased region" description="Polar residues" evidence="4">
    <location>
        <begin position="1020"/>
        <end position="1046"/>
    </location>
</feature>
<feature type="repeat" description="WD" evidence="3">
    <location>
        <begin position="1485"/>
        <end position="1515"/>
    </location>
</feature>
<protein>
    <recommendedName>
        <fullName evidence="5">BEACH domain-containing protein</fullName>
    </recommendedName>
</protein>
<evidence type="ECO:0000256" key="3">
    <source>
        <dbReference type="PROSITE-ProRule" id="PRU00221"/>
    </source>
</evidence>
<keyword evidence="1 3" id="KW-0853">WD repeat</keyword>
<dbReference type="PROSITE" id="PS50197">
    <property type="entry name" value="BEACH"/>
    <property type="match status" value="1"/>
</dbReference>
<feature type="region of interest" description="Disordered" evidence="4">
    <location>
        <begin position="997"/>
        <end position="1083"/>
    </location>
</feature>
<dbReference type="SUPFAM" id="SSF81837">
    <property type="entry name" value="BEACH domain"/>
    <property type="match status" value="1"/>
</dbReference>
<evidence type="ECO:0000259" key="5">
    <source>
        <dbReference type="PROSITE" id="PS50197"/>
    </source>
</evidence>
<gene>
    <name evidence="6" type="ORF">ODALV1_LOCUS11677</name>
</gene>
<keyword evidence="7" id="KW-1185">Reference proteome</keyword>
<feature type="repeat" description="WD" evidence="3">
    <location>
        <begin position="1436"/>
        <end position="1471"/>
    </location>
</feature>
<dbReference type="SMART" id="SM01026">
    <property type="entry name" value="Beach"/>
    <property type="match status" value="1"/>
</dbReference>
<dbReference type="Gene3D" id="2.130.10.10">
    <property type="entry name" value="YVTN repeat-like/Quinoprotein amine dehydrogenase"/>
    <property type="match status" value="2"/>
</dbReference>
<evidence type="ECO:0000313" key="7">
    <source>
        <dbReference type="Proteomes" id="UP001642540"/>
    </source>
</evidence>
<dbReference type="PROSITE" id="PS00678">
    <property type="entry name" value="WD_REPEATS_1"/>
    <property type="match status" value="1"/>
</dbReference>
<feature type="domain" description="BEACH" evidence="5">
    <location>
        <begin position="517"/>
        <end position="617"/>
    </location>
</feature>
<dbReference type="PANTHER" id="PTHR46866">
    <property type="entry name" value="GH12955P"/>
    <property type="match status" value="1"/>
</dbReference>
<dbReference type="InterPro" id="IPR036322">
    <property type="entry name" value="WD40_repeat_dom_sf"/>
</dbReference>